<protein>
    <submittedName>
        <fullName evidence="1">S-adenosyl-L-methionine-dependent methyltransferase</fullName>
    </submittedName>
</protein>
<name>A0A166I221_9AGAM</name>
<dbReference type="Gene3D" id="3.40.50.150">
    <property type="entry name" value="Vaccinia Virus protein VP39"/>
    <property type="match status" value="1"/>
</dbReference>
<proteinExistence type="predicted"/>
<dbReference type="EMBL" id="KV417563">
    <property type="protein sequence ID" value="KZP19469.1"/>
    <property type="molecule type" value="Genomic_DNA"/>
</dbReference>
<dbReference type="AlphaFoldDB" id="A0A166I221"/>
<dbReference type="Pfam" id="PF13489">
    <property type="entry name" value="Methyltransf_23"/>
    <property type="match status" value="1"/>
</dbReference>
<dbReference type="Proteomes" id="UP000076532">
    <property type="component" value="Unassembled WGS sequence"/>
</dbReference>
<dbReference type="OrthoDB" id="2013972at2759"/>
<dbReference type="STRING" id="436010.A0A166I221"/>
<sequence length="332" mass="37535">MKRKYNSAPLDDPELTFVGDDDSAYFAEIHGRKVNSMNKRYMLPADADEVKRSELHHRMINFILAGVNYVGPMKEILSANRESKKSRILDMGTGGGNWAMDIADEFQDVEVVGVDLAPVQPREVPVNCTFELCDLDQYHIPYPDEYFDVIHARCMHHGVKNYPRFLLEVSRMLRPGGLFIIIEPDTEPIINGEFATDIVRSGRDTGMPGWVALWRLYRSCLRGKGIDLAAPSRLRKLLQGTGAFGRIVTQQADAPIGFWPQDDTQLTIGQLSWMQNDLLLPGMLPLLLSTSGKPGDEVRTLVESAHHDLYYPKAQLATRFHVVHARKKFEKV</sequence>
<accession>A0A166I221</accession>
<keyword evidence="1" id="KW-0808">Transferase</keyword>
<dbReference type="PANTHER" id="PTHR43591:SF24">
    <property type="entry name" value="2-METHOXY-6-POLYPRENYL-1,4-BENZOQUINOL METHYLASE, MITOCHONDRIAL"/>
    <property type="match status" value="1"/>
</dbReference>
<gene>
    <name evidence="1" type="ORF">FIBSPDRAFT_862614</name>
</gene>
<reference evidence="1 2" key="1">
    <citation type="journal article" date="2016" name="Mol. Biol. Evol.">
        <title>Comparative Genomics of Early-Diverging Mushroom-Forming Fungi Provides Insights into the Origins of Lignocellulose Decay Capabilities.</title>
        <authorList>
            <person name="Nagy L.G."/>
            <person name="Riley R."/>
            <person name="Tritt A."/>
            <person name="Adam C."/>
            <person name="Daum C."/>
            <person name="Floudas D."/>
            <person name="Sun H."/>
            <person name="Yadav J.S."/>
            <person name="Pangilinan J."/>
            <person name="Larsson K.H."/>
            <person name="Matsuura K."/>
            <person name="Barry K."/>
            <person name="Labutti K."/>
            <person name="Kuo R."/>
            <person name="Ohm R.A."/>
            <person name="Bhattacharya S.S."/>
            <person name="Shirouzu T."/>
            <person name="Yoshinaga Y."/>
            <person name="Martin F.M."/>
            <person name="Grigoriev I.V."/>
            <person name="Hibbett D.S."/>
        </authorList>
    </citation>
    <scope>NUCLEOTIDE SEQUENCE [LARGE SCALE GENOMIC DNA]</scope>
    <source>
        <strain evidence="1 2">CBS 109695</strain>
    </source>
</reference>
<dbReference type="InterPro" id="IPR029063">
    <property type="entry name" value="SAM-dependent_MTases_sf"/>
</dbReference>
<dbReference type="GO" id="GO:0032259">
    <property type="term" value="P:methylation"/>
    <property type="evidence" value="ECO:0007669"/>
    <property type="project" value="UniProtKB-KW"/>
</dbReference>
<evidence type="ECO:0000313" key="1">
    <source>
        <dbReference type="EMBL" id="KZP19469.1"/>
    </source>
</evidence>
<organism evidence="1 2">
    <name type="scientific">Athelia psychrophila</name>
    <dbReference type="NCBI Taxonomy" id="1759441"/>
    <lineage>
        <taxon>Eukaryota</taxon>
        <taxon>Fungi</taxon>
        <taxon>Dikarya</taxon>
        <taxon>Basidiomycota</taxon>
        <taxon>Agaricomycotina</taxon>
        <taxon>Agaricomycetes</taxon>
        <taxon>Agaricomycetidae</taxon>
        <taxon>Atheliales</taxon>
        <taxon>Atheliaceae</taxon>
        <taxon>Athelia</taxon>
    </lineage>
</organism>
<dbReference type="PANTHER" id="PTHR43591">
    <property type="entry name" value="METHYLTRANSFERASE"/>
    <property type="match status" value="1"/>
</dbReference>
<dbReference type="CDD" id="cd02440">
    <property type="entry name" value="AdoMet_MTases"/>
    <property type="match status" value="1"/>
</dbReference>
<dbReference type="SUPFAM" id="SSF53335">
    <property type="entry name" value="S-adenosyl-L-methionine-dependent methyltransferases"/>
    <property type="match status" value="1"/>
</dbReference>
<keyword evidence="1" id="KW-0489">Methyltransferase</keyword>
<evidence type="ECO:0000313" key="2">
    <source>
        <dbReference type="Proteomes" id="UP000076532"/>
    </source>
</evidence>
<keyword evidence="2" id="KW-1185">Reference proteome</keyword>
<dbReference type="GO" id="GO:0008168">
    <property type="term" value="F:methyltransferase activity"/>
    <property type="evidence" value="ECO:0007669"/>
    <property type="project" value="UniProtKB-KW"/>
</dbReference>